<dbReference type="EMBL" id="JADCNM010000007">
    <property type="protein sequence ID" value="KAG0474444.1"/>
    <property type="molecule type" value="Genomic_DNA"/>
</dbReference>
<keyword evidence="4" id="KW-1185">Reference proteome</keyword>
<evidence type="ECO:0000313" key="3">
    <source>
        <dbReference type="EMBL" id="KAG0474444.1"/>
    </source>
</evidence>
<evidence type="ECO:0000313" key="5">
    <source>
        <dbReference type="Proteomes" id="UP000639772"/>
    </source>
</evidence>
<dbReference type="InterPro" id="IPR003676">
    <property type="entry name" value="SAUR_fam"/>
</dbReference>
<reference evidence="4 5" key="1">
    <citation type="journal article" date="2020" name="Nat. Food">
        <title>A phased Vanilla planifolia genome enables genetic improvement of flavour and production.</title>
        <authorList>
            <person name="Hasing T."/>
            <person name="Tang H."/>
            <person name="Brym M."/>
            <person name="Khazi F."/>
            <person name="Huang T."/>
            <person name="Chambers A.H."/>
        </authorList>
    </citation>
    <scope>NUCLEOTIDE SEQUENCE [LARGE SCALE GENOMIC DNA]</scope>
    <source>
        <tissue evidence="3">Leaf</tissue>
    </source>
</reference>
<dbReference type="Proteomes" id="UP000636800">
    <property type="component" value="Chromosome 7"/>
</dbReference>
<gene>
    <name evidence="3" type="ORF">HPP92_014130</name>
    <name evidence="2" type="ORF">HPP92_014548</name>
</gene>
<protein>
    <recommendedName>
        <fullName evidence="6">Small auxin up regulated protein</fullName>
    </recommendedName>
</protein>
<dbReference type="AlphaFoldDB" id="A0A835USU7"/>
<name>A0A835USU7_VANPL</name>
<evidence type="ECO:0008006" key="6">
    <source>
        <dbReference type="Google" id="ProtNLM"/>
    </source>
</evidence>
<proteinExistence type="inferred from homology"/>
<evidence type="ECO:0000313" key="4">
    <source>
        <dbReference type="Proteomes" id="UP000636800"/>
    </source>
</evidence>
<accession>A0A835USU7</accession>
<dbReference type="Pfam" id="PF02519">
    <property type="entry name" value="Auxin_inducible"/>
    <property type="match status" value="1"/>
</dbReference>
<organism evidence="3 5">
    <name type="scientific">Vanilla planifolia</name>
    <name type="common">Vanilla</name>
    <dbReference type="NCBI Taxonomy" id="51239"/>
    <lineage>
        <taxon>Eukaryota</taxon>
        <taxon>Viridiplantae</taxon>
        <taxon>Streptophyta</taxon>
        <taxon>Embryophyta</taxon>
        <taxon>Tracheophyta</taxon>
        <taxon>Spermatophyta</taxon>
        <taxon>Magnoliopsida</taxon>
        <taxon>Liliopsida</taxon>
        <taxon>Asparagales</taxon>
        <taxon>Orchidaceae</taxon>
        <taxon>Vanilloideae</taxon>
        <taxon>Vanilleae</taxon>
        <taxon>Vanilla</taxon>
    </lineage>
</organism>
<dbReference type="OrthoDB" id="1936278at2759"/>
<evidence type="ECO:0000313" key="2">
    <source>
        <dbReference type="EMBL" id="KAG0472691.1"/>
    </source>
</evidence>
<evidence type="ECO:0000256" key="1">
    <source>
        <dbReference type="ARBA" id="ARBA00006974"/>
    </source>
</evidence>
<comment type="similarity">
    <text evidence="1">Belongs to the ARG7 family.</text>
</comment>
<sequence length="123" mass="13906">MVSPKKLVEMARRRMSSSDGGAKPVADKGHFIVYTIEGRRFMVPLEFLSSNIFKELFRISEDKFGLPTEGPIQLACDAAFMEYIMPLLRRRVSVELERYAVLSVPLCLVVLEAFLASESFVQS</sequence>
<dbReference type="Proteomes" id="UP000639772">
    <property type="component" value="Chromosome 7"/>
</dbReference>
<comment type="caution">
    <text evidence="3">The sequence shown here is derived from an EMBL/GenBank/DDBJ whole genome shotgun (WGS) entry which is preliminary data.</text>
</comment>
<dbReference type="PANTHER" id="PTHR31175">
    <property type="entry name" value="AUXIN-RESPONSIVE FAMILY PROTEIN"/>
    <property type="match status" value="1"/>
</dbReference>
<dbReference type="GO" id="GO:0009733">
    <property type="term" value="P:response to auxin"/>
    <property type="evidence" value="ECO:0007669"/>
    <property type="project" value="InterPro"/>
</dbReference>
<dbReference type="EMBL" id="JADCNL010000007">
    <property type="protein sequence ID" value="KAG0472691.1"/>
    <property type="molecule type" value="Genomic_DNA"/>
</dbReference>